<name>A0ACC1PHQ4_9PEZI</name>
<gene>
    <name evidence="1" type="ORF">NUW58_g2547</name>
</gene>
<keyword evidence="2" id="KW-1185">Reference proteome</keyword>
<organism evidence="1 2">
    <name type="scientific">Xylaria curta</name>
    <dbReference type="NCBI Taxonomy" id="42375"/>
    <lineage>
        <taxon>Eukaryota</taxon>
        <taxon>Fungi</taxon>
        <taxon>Dikarya</taxon>
        <taxon>Ascomycota</taxon>
        <taxon>Pezizomycotina</taxon>
        <taxon>Sordariomycetes</taxon>
        <taxon>Xylariomycetidae</taxon>
        <taxon>Xylariales</taxon>
        <taxon>Xylariaceae</taxon>
        <taxon>Xylaria</taxon>
    </lineage>
</organism>
<reference evidence="1" key="1">
    <citation type="submission" date="2022-10" db="EMBL/GenBank/DDBJ databases">
        <title>Genome Sequence of Xylaria curta.</title>
        <authorList>
            <person name="Buettner E."/>
        </authorList>
    </citation>
    <scope>NUCLEOTIDE SEQUENCE</scope>
    <source>
        <strain evidence="1">Babe10</strain>
    </source>
</reference>
<dbReference type="EMBL" id="JAPDGR010000338">
    <property type="protein sequence ID" value="KAJ2991336.1"/>
    <property type="molecule type" value="Genomic_DNA"/>
</dbReference>
<sequence length="267" mass="31369">MIALYLPSKCGNWKENEERLPFPGNFNEARLRREQKHSITKAIVWTRLYLVLLHVLTIGLLWVLYHSVKFEMTHPMSTIGRTWSPAQHIIEYELNGKHTTNHSHYSKYSGPPSDEQDEAWDDLLRPVYFNASLEEVVKSEETVRDDMVAVVEGGYLANLAVYHELHCVRQLRFWLYKDRYYPDLTDAGDKYQRNHLDHCLETLRLSIMCNANTALYTFYWEDATDLQPSTKSNSRSVCVKWEPLEKWAYNRKISTSPKFNKTLGFTI</sequence>
<evidence type="ECO:0000313" key="1">
    <source>
        <dbReference type="EMBL" id="KAJ2991336.1"/>
    </source>
</evidence>
<evidence type="ECO:0000313" key="2">
    <source>
        <dbReference type="Proteomes" id="UP001143856"/>
    </source>
</evidence>
<accession>A0ACC1PHQ4</accession>
<comment type="caution">
    <text evidence="1">The sequence shown here is derived from an EMBL/GenBank/DDBJ whole genome shotgun (WGS) entry which is preliminary data.</text>
</comment>
<proteinExistence type="predicted"/>
<dbReference type="Proteomes" id="UP001143856">
    <property type="component" value="Unassembled WGS sequence"/>
</dbReference>
<protein>
    <submittedName>
        <fullName evidence="1">Uncharacterized protein</fullName>
    </submittedName>
</protein>